<feature type="non-terminal residue" evidence="1">
    <location>
        <position position="1"/>
    </location>
</feature>
<name>A0A0F9M1U8_9ZZZZ</name>
<dbReference type="EMBL" id="LAZR01009779">
    <property type="protein sequence ID" value="KKM70635.1"/>
    <property type="molecule type" value="Genomic_DNA"/>
</dbReference>
<comment type="caution">
    <text evidence="1">The sequence shown here is derived from an EMBL/GenBank/DDBJ whole genome shotgun (WGS) entry which is preliminary data.</text>
</comment>
<proteinExistence type="predicted"/>
<gene>
    <name evidence="1" type="ORF">LCGC14_1438650</name>
</gene>
<evidence type="ECO:0000313" key="1">
    <source>
        <dbReference type="EMBL" id="KKM70635.1"/>
    </source>
</evidence>
<reference evidence="1" key="1">
    <citation type="journal article" date="2015" name="Nature">
        <title>Complex archaea that bridge the gap between prokaryotes and eukaryotes.</title>
        <authorList>
            <person name="Spang A."/>
            <person name="Saw J.H."/>
            <person name="Jorgensen S.L."/>
            <person name="Zaremba-Niedzwiedzka K."/>
            <person name="Martijn J."/>
            <person name="Lind A.E."/>
            <person name="van Eijk R."/>
            <person name="Schleper C."/>
            <person name="Guy L."/>
            <person name="Ettema T.J."/>
        </authorList>
    </citation>
    <scope>NUCLEOTIDE SEQUENCE</scope>
</reference>
<dbReference type="AlphaFoldDB" id="A0A0F9M1U8"/>
<protein>
    <submittedName>
        <fullName evidence="1">Uncharacterized protein</fullName>
    </submittedName>
</protein>
<sequence>KHTDTESRITVGKVKESKGRVVGRSWAFSIWDGVKLQNIREVVKCHTCYGFKYIKGKGKCTTCDAVGYIDK</sequence>
<organism evidence="1">
    <name type="scientific">marine sediment metagenome</name>
    <dbReference type="NCBI Taxonomy" id="412755"/>
    <lineage>
        <taxon>unclassified sequences</taxon>
        <taxon>metagenomes</taxon>
        <taxon>ecological metagenomes</taxon>
    </lineage>
</organism>
<accession>A0A0F9M1U8</accession>